<dbReference type="Gene3D" id="3.40.50.300">
    <property type="entry name" value="P-loop containing nucleotide triphosphate hydrolases"/>
    <property type="match status" value="2"/>
</dbReference>
<evidence type="ECO:0000313" key="11">
    <source>
        <dbReference type="Proteomes" id="UP000319728"/>
    </source>
</evidence>
<evidence type="ECO:0000256" key="2">
    <source>
        <dbReference type="ARBA" id="ARBA00022448"/>
    </source>
</evidence>
<evidence type="ECO:0000256" key="1">
    <source>
        <dbReference type="ARBA" id="ARBA00004202"/>
    </source>
</evidence>
<protein>
    <submittedName>
        <fullName evidence="10">Monosaccharide ABC transporter ATP-binding protein, CUT2 family (TC 3.A.1.2.-)</fullName>
    </submittedName>
</protein>
<evidence type="ECO:0000256" key="6">
    <source>
        <dbReference type="ARBA" id="ARBA00022840"/>
    </source>
</evidence>
<dbReference type="Pfam" id="PF00005">
    <property type="entry name" value="ABC_tran"/>
    <property type="match status" value="2"/>
</dbReference>
<keyword evidence="7" id="KW-1278">Translocase</keyword>
<dbReference type="EMBL" id="VLLP01000001">
    <property type="protein sequence ID" value="TWJ28984.1"/>
    <property type="molecule type" value="Genomic_DNA"/>
</dbReference>
<evidence type="ECO:0000313" key="10">
    <source>
        <dbReference type="EMBL" id="TWJ28984.1"/>
    </source>
</evidence>
<proteinExistence type="predicted"/>
<dbReference type="GO" id="GO:0016887">
    <property type="term" value="F:ATP hydrolysis activity"/>
    <property type="evidence" value="ECO:0007669"/>
    <property type="project" value="InterPro"/>
</dbReference>
<evidence type="ECO:0000256" key="7">
    <source>
        <dbReference type="ARBA" id="ARBA00022967"/>
    </source>
</evidence>
<evidence type="ECO:0000256" key="8">
    <source>
        <dbReference type="ARBA" id="ARBA00023136"/>
    </source>
</evidence>
<feature type="domain" description="ABC transporter" evidence="9">
    <location>
        <begin position="8"/>
        <end position="243"/>
    </location>
</feature>
<evidence type="ECO:0000256" key="3">
    <source>
        <dbReference type="ARBA" id="ARBA00022475"/>
    </source>
</evidence>
<dbReference type="GO" id="GO:0005524">
    <property type="term" value="F:ATP binding"/>
    <property type="evidence" value="ECO:0007669"/>
    <property type="project" value="UniProtKB-KW"/>
</dbReference>
<evidence type="ECO:0000256" key="4">
    <source>
        <dbReference type="ARBA" id="ARBA00022737"/>
    </source>
</evidence>
<dbReference type="SUPFAM" id="SSF52540">
    <property type="entry name" value="P-loop containing nucleoside triphosphate hydrolases"/>
    <property type="match status" value="2"/>
</dbReference>
<comment type="caution">
    <text evidence="10">The sequence shown here is derived from an EMBL/GenBank/DDBJ whole genome shotgun (WGS) entry which is preliminary data.</text>
</comment>
<feature type="domain" description="ABC transporter" evidence="9">
    <location>
        <begin position="262"/>
        <end position="505"/>
    </location>
</feature>
<keyword evidence="8" id="KW-0472">Membrane</keyword>
<keyword evidence="4" id="KW-0677">Repeat</keyword>
<keyword evidence="11" id="KW-1185">Reference proteome</keyword>
<dbReference type="InterPro" id="IPR003593">
    <property type="entry name" value="AAA+_ATPase"/>
</dbReference>
<keyword evidence="2" id="KW-0813">Transport</keyword>
<evidence type="ECO:0000256" key="5">
    <source>
        <dbReference type="ARBA" id="ARBA00022741"/>
    </source>
</evidence>
<dbReference type="PANTHER" id="PTHR43790">
    <property type="entry name" value="CARBOHYDRATE TRANSPORT ATP-BINDING PROTEIN MG119-RELATED"/>
    <property type="match status" value="1"/>
</dbReference>
<name>A0A562WHF8_9ACTN</name>
<dbReference type="PROSITE" id="PS50893">
    <property type="entry name" value="ABC_TRANSPORTER_2"/>
    <property type="match status" value="2"/>
</dbReference>
<dbReference type="InterPro" id="IPR017871">
    <property type="entry name" value="ABC_transporter-like_CS"/>
</dbReference>
<gene>
    <name evidence="10" type="ORF">JD81_02490</name>
</gene>
<dbReference type="PROSITE" id="PS00211">
    <property type="entry name" value="ABC_TRANSPORTER_1"/>
    <property type="match status" value="1"/>
</dbReference>
<dbReference type="SMART" id="SM00382">
    <property type="entry name" value="AAA"/>
    <property type="match status" value="2"/>
</dbReference>
<dbReference type="InterPro" id="IPR003439">
    <property type="entry name" value="ABC_transporter-like_ATP-bd"/>
</dbReference>
<dbReference type="OrthoDB" id="39350at2"/>
<dbReference type="RefSeq" id="WP_145817589.1">
    <property type="nucleotide sequence ID" value="NZ_AP023438.1"/>
</dbReference>
<keyword evidence="5" id="KW-0547">Nucleotide-binding</keyword>
<dbReference type="CDD" id="cd03215">
    <property type="entry name" value="ABC_Carb_Monos_II"/>
    <property type="match status" value="1"/>
</dbReference>
<dbReference type="FunFam" id="3.40.50.300:FF:000127">
    <property type="entry name" value="Ribose import ATP-binding protein RbsA"/>
    <property type="match status" value="1"/>
</dbReference>
<dbReference type="PANTHER" id="PTHR43790:SF9">
    <property type="entry name" value="GALACTOFURANOSE TRANSPORTER ATP-BINDING PROTEIN YTFR"/>
    <property type="match status" value="1"/>
</dbReference>
<dbReference type="InterPro" id="IPR050107">
    <property type="entry name" value="ABC_carbohydrate_import_ATPase"/>
</dbReference>
<accession>A0A562WHF8</accession>
<evidence type="ECO:0000259" key="9">
    <source>
        <dbReference type="PROSITE" id="PS50893"/>
    </source>
</evidence>
<dbReference type="Proteomes" id="UP000319728">
    <property type="component" value="Unassembled WGS sequence"/>
</dbReference>
<dbReference type="InterPro" id="IPR027417">
    <property type="entry name" value="P-loop_NTPase"/>
</dbReference>
<dbReference type="GO" id="GO:0005886">
    <property type="term" value="C:plasma membrane"/>
    <property type="evidence" value="ECO:0007669"/>
    <property type="project" value="UniProtKB-SubCell"/>
</dbReference>
<reference evidence="10 11" key="1">
    <citation type="submission" date="2019-07" db="EMBL/GenBank/DDBJ databases">
        <title>R&amp;d 2014.</title>
        <authorList>
            <person name="Klenk H.-P."/>
        </authorList>
    </citation>
    <scope>NUCLEOTIDE SEQUENCE [LARGE SCALE GENOMIC DNA]</scope>
    <source>
        <strain evidence="10 11">DSM 43912</strain>
    </source>
</reference>
<keyword evidence="6 10" id="KW-0067">ATP-binding</keyword>
<keyword evidence="3" id="KW-1003">Cell membrane</keyword>
<comment type="subcellular location">
    <subcellularLocation>
        <location evidence="1">Cell membrane</location>
        <topology evidence="1">Peripheral membrane protein</topology>
    </subcellularLocation>
</comment>
<organism evidence="10 11">
    <name type="scientific">Micromonospora sagamiensis</name>
    <dbReference type="NCBI Taxonomy" id="47875"/>
    <lineage>
        <taxon>Bacteria</taxon>
        <taxon>Bacillati</taxon>
        <taxon>Actinomycetota</taxon>
        <taxon>Actinomycetes</taxon>
        <taxon>Micromonosporales</taxon>
        <taxon>Micromonosporaceae</taxon>
        <taxon>Micromonospora</taxon>
    </lineage>
</organism>
<dbReference type="CDD" id="cd03216">
    <property type="entry name" value="ABC_Carb_Monos_I"/>
    <property type="match status" value="1"/>
</dbReference>
<sequence>MSQRLPVLTMTAISKFFPGVRALDGVDFRLFPGEVHALMGENGAGKSTLIKVLTGVYGTDGGTVTLGGAPVSFTGPRQATAAGVSTVYQEVNLCANLSVAENIFIGREPRRFGAVNWREMRRRARALLARLDLHVDVSALLGSYSLAVQQMVAIARAVDIDARVLILDEPTSSLDADEVAQLLRIMRQLRDQGIAILFVTHFLDQVYGIADRITVLRNGRLVGEYATADLPQLALVEKMIGKELDALERLDEQTGRDPAAVARGTPVVAATGLGRSGSVAPFDLTIGRGEVVGLAGLLGSGRTEVARLLFGADRADRGQLTVDGTPVAIRNPVAAIDRDIAFCSENRRTEGLVGELSVRENIILAMQAARGWLRPVPRRRQDELVRRWIEAPSIRPADPELPVRNLSGGNQQKVLLARWLITEPRLLILDEPTRGIDIGAKTEIQRLVARLADGGMAVLFVSAELEEVLRLSHKVVVMRDRRMVAQLANDDSLDAERVMRAIASGSTQDGPVAA</sequence>
<dbReference type="AlphaFoldDB" id="A0A562WHF8"/>